<dbReference type="Proteomes" id="UP001526246">
    <property type="component" value="Unassembled WGS sequence"/>
</dbReference>
<sequence>MQRIRYGLTGLALVFLIVLLGTAIIRSSGAADDSNAVNAAQPSDPLGELGVAPGQSDGENAAANGAQ</sequence>
<dbReference type="EMBL" id="JAPDOB010000002">
    <property type="protein sequence ID" value="MCW3798322.1"/>
    <property type="molecule type" value="Genomic_DNA"/>
</dbReference>
<name>A0ABT3JGW2_9SPHN</name>
<evidence type="ECO:0000313" key="3">
    <source>
        <dbReference type="Proteomes" id="UP001526246"/>
    </source>
</evidence>
<gene>
    <name evidence="2" type="ORF">OMW55_10960</name>
</gene>
<proteinExistence type="predicted"/>
<keyword evidence="3" id="KW-1185">Reference proteome</keyword>
<accession>A0ABT3JGW2</accession>
<feature type="region of interest" description="Disordered" evidence="1">
    <location>
        <begin position="29"/>
        <end position="67"/>
    </location>
</feature>
<reference evidence="2 3" key="1">
    <citation type="submission" date="2022-10" db="EMBL/GenBank/DDBJ databases">
        <title>Sphingomonas sp.</title>
        <authorList>
            <person name="Jin C."/>
        </authorList>
    </citation>
    <scope>NUCLEOTIDE SEQUENCE [LARGE SCALE GENOMIC DNA]</scope>
    <source>
        <strain evidence="2 3">BN140010</strain>
    </source>
</reference>
<protein>
    <submittedName>
        <fullName evidence="2">Uncharacterized protein</fullName>
    </submittedName>
</protein>
<comment type="caution">
    <text evidence="2">The sequence shown here is derived from an EMBL/GenBank/DDBJ whole genome shotgun (WGS) entry which is preliminary data.</text>
</comment>
<organism evidence="2 3">
    <name type="scientific">Sphingomonas arvum</name>
    <dbReference type="NCBI Taxonomy" id="2992113"/>
    <lineage>
        <taxon>Bacteria</taxon>
        <taxon>Pseudomonadati</taxon>
        <taxon>Pseudomonadota</taxon>
        <taxon>Alphaproteobacteria</taxon>
        <taxon>Sphingomonadales</taxon>
        <taxon>Sphingomonadaceae</taxon>
        <taxon>Sphingomonas</taxon>
    </lineage>
</organism>
<evidence type="ECO:0000256" key="1">
    <source>
        <dbReference type="SAM" id="MobiDB-lite"/>
    </source>
</evidence>
<evidence type="ECO:0000313" key="2">
    <source>
        <dbReference type="EMBL" id="MCW3798322.1"/>
    </source>
</evidence>
<dbReference type="RefSeq" id="WP_264883120.1">
    <property type="nucleotide sequence ID" value="NZ_JAPDOB010000002.1"/>
</dbReference>